<evidence type="ECO:0000256" key="1">
    <source>
        <dbReference type="SAM" id="MobiDB-lite"/>
    </source>
</evidence>
<organism evidence="3 4">
    <name type="scientific">Roseateles depolymerans</name>
    <dbReference type="NCBI Taxonomy" id="76731"/>
    <lineage>
        <taxon>Bacteria</taxon>
        <taxon>Pseudomonadati</taxon>
        <taxon>Pseudomonadota</taxon>
        <taxon>Betaproteobacteria</taxon>
        <taxon>Burkholderiales</taxon>
        <taxon>Sphaerotilaceae</taxon>
        <taxon>Roseateles</taxon>
    </lineage>
</organism>
<gene>
    <name evidence="3" type="ORF">RD2015_4494</name>
</gene>
<dbReference type="EMBL" id="CP013729">
    <property type="protein sequence ID" value="ALV08935.1"/>
    <property type="molecule type" value="Genomic_DNA"/>
</dbReference>
<feature type="signal peptide" evidence="2">
    <location>
        <begin position="1"/>
        <end position="27"/>
    </location>
</feature>
<name>A0A0U3LV20_9BURK</name>
<feature type="chain" id="PRO_5044292098" evidence="2">
    <location>
        <begin position="28"/>
        <end position="159"/>
    </location>
</feature>
<dbReference type="STRING" id="76731.RD2015_4494"/>
<sequence length="159" mass="17103" precursor="true">MPRTVLLRSLALMALMGAASASFNVHAQANTAPPGKSHDGEREVMGDDNTYFHTNSRVRIPRGRLPPKGLCGLWYPDKKGNEQPQPFKCSPDVAVEPGGFLIVPGTDPNNVEVAVYDKKRPGVVIGRALFDTRTGGILRPLDPKRSSDGVVGGEKGTRN</sequence>
<dbReference type="Proteomes" id="UP000060699">
    <property type="component" value="Chromosome"/>
</dbReference>
<reference evidence="3 4" key="1">
    <citation type="submission" date="2015-12" db="EMBL/GenBank/DDBJ databases">
        <title>Complete genome of Roseateles depolymerans KCTC 42856.</title>
        <authorList>
            <person name="Kim K.M."/>
        </authorList>
    </citation>
    <scope>NUCLEOTIDE SEQUENCE [LARGE SCALE GENOMIC DNA]</scope>
    <source>
        <strain evidence="3 4">KCTC 42856</strain>
    </source>
</reference>
<dbReference type="OrthoDB" id="9154400at2"/>
<evidence type="ECO:0000313" key="3">
    <source>
        <dbReference type="EMBL" id="ALV08935.1"/>
    </source>
</evidence>
<keyword evidence="2" id="KW-0732">Signal</keyword>
<proteinExistence type="predicted"/>
<accession>A0A0U3LV20</accession>
<evidence type="ECO:0000256" key="2">
    <source>
        <dbReference type="SAM" id="SignalP"/>
    </source>
</evidence>
<protein>
    <submittedName>
        <fullName evidence="3">Uncharacterized protein</fullName>
    </submittedName>
</protein>
<evidence type="ECO:0000313" key="4">
    <source>
        <dbReference type="Proteomes" id="UP000060699"/>
    </source>
</evidence>
<feature type="compositionally biased region" description="Gly residues" evidence="1">
    <location>
        <begin position="150"/>
        <end position="159"/>
    </location>
</feature>
<dbReference type="KEGG" id="rdp:RD2015_4494"/>
<dbReference type="RefSeq" id="WP_147307206.1">
    <property type="nucleotide sequence ID" value="NZ_CP013729.1"/>
</dbReference>
<feature type="region of interest" description="Disordered" evidence="1">
    <location>
        <begin position="140"/>
        <end position="159"/>
    </location>
</feature>
<dbReference type="AlphaFoldDB" id="A0A0U3LV20"/>
<keyword evidence="4" id="KW-1185">Reference proteome</keyword>